<evidence type="ECO:0000313" key="3">
    <source>
        <dbReference type="Proteomes" id="UP000244005"/>
    </source>
</evidence>
<evidence type="ECO:0000256" key="1">
    <source>
        <dbReference type="SAM" id="MobiDB-lite"/>
    </source>
</evidence>
<organism evidence="2 3">
    <name type="scientific">Marchantia polymorpha</name>
    <name type="common">Common liverwort</name>
    <name type="synonym">Marchantia aquatica</name>
    <dbReference type="NCBI Taxonomy" id="3197"/>
    <lineage>
        <taxon>Eukaryota</taxon>
        <taxon>Viridiplantae</taxon>
        <taxon>Streptophyta</taxon>
        <taxon>Embryophyta</taxon>
        <taxon>Marchantiophyta</taxon>
        <taxon>Marchantiopsida</taxon>
        <taxon>Marchantiidae</taxon>
        <taxon>Marchantiales</taxon>
        <taxon>Marchantiaceae</taxon>
        <taxon>Marchantia</taxon>
    </lineage>
</organism>
<name>A0A2R6XMK9_MARPO</name>
<gene>
    <name evidence="2" type="ORF">MARPO_0008s0105</name>
</gene>
<evidence type="ECO:0000313" key="2">
    <source>
        <dbReference type="EMBL" id="PTQ47334.1"/>
    </source>
</evidence>
<reference evidence="3" key="1">
    <citation type="journal article" date="2017" name="Cell">
        <title>Insights into land plant evolution garnered from the Marchantia polymorpha genome.</title>
        <authorList>
            <person name="Bowman J.L."/>
            <person name="Kohchi T."/>
            <person name="Yamato K.T."/>
            <person name="Jenkins J."/>
            <person name="Shu S."/>
            <person name="Ishizaki K."/>
            <person name="Yamaoka S."/>
            <person name="Nishihama R."/>
            <person name="Nakamura Y."/>
            <person name="Berger F."/>
            <person name="Adam C."/>
            <person name="Aki S.S."/>
            <person name="Althoff F."/>
            <person name="Araki T."/>
            <person name="Arteaga-Vazquez M.A."/>
            <person name="Balasubrmanian S."/>
            <person name="Barry K."/>
            <person name="Bauer D."/>
            <person name="Boehm C.R."/>
            <person name="Briginshaw L."/>
            <person name="Caballero-Perez J."/>
            <person name="Catarino B."/>
            <person name="Chen F."/>
            <person name="Chiyoda S."/>
            <person name="Chovatia M."/>
            <person name="Davies K.M."/>
            <person name="Delmans M."/>
            <person name="Demura T."/>
            <person name="Dierschke T."/>
            <person name="Dolan L."/>
            <person name="Dorantes-Acosta A.E."/>
            <person name="Eklund D.M."/>
            <person name="Florent S.N."/>
            <person name="Flores-Sandoval E."/>
            <person name="Fujiyama A."/>
            <person name="Fukuzawa H."/>
            <person name="Galik B."/>
            <person name="Grimanelli D."/>
            <person name="Grimwood J."/>
            <person name="Grossniklaus U."/>
            <person name="Hamada T."/>
            <person name="Haseloff J."/>
            <person name="Hetherington A.J."/>
            <person name="Higo A."/>
            <person name="Hirakawa Y."/>
            <person name="Hundley H.N."/>
            <person name="Ikeda Y."/>
            <person name="Inoue K."/>
            <person name="Inoue S.I."/>
            <person name="Ishida S."/>
            <person name="Jia Q."/>
            <person name="Kakita M."/>
            <person name="Kanazawa T."/>
            <person name="Kawai Y."/>
            <person name="Kawashima T."/>
            <person name="Kennedy M."/>
            <person name="Kinose K."/>
            <person name="Kinoshita T."/>
            <person name="Kohara Y."/>
            <person name="Koide E."/>
            <person name="Komatsu K."/>
            <person name="Kopischke S."/>
            <person name="Kubo M."/>
            <person name="Kyozuka J."/>
            <person name="Lagercrantz U."/>
            <person name="Lin S.S."/>
            <person name="Lindquist E."/>
            <person name="Lipzen A.M."/>
            <person name="Lu C.W."/>
            <person name="De Luna E."/>
            <person name="Martienssen R.A."/>
            <person name="Minamino N."/>
            <person name="Mizutani M."/>
            <person name="Mizutani M."/>
            <person name="Mochizuki N."/>
            <person name="Monte I."/>
            <person name="Mosher R."/>
            <person name="Nagasaki H."/>
            <person name="Nakagami H."/>
            <person name="Naramoto S."/>
            <person name="Nishitani K."/>
            <person name="Ohtani M."/>
            <person name="Okamoto T."/>
            <person name="Okumura M."/>
            <person name="Phillips J."/>
            <person name="Pollak B."/>
            <person name="Reinders A."/>
            <person name="Rovekamp M."/>
            <person name="Sano R."/>
            <person name="Sawa S."/>
            <person name="Schmid M.W."/>
            <person name="Shirakawa M."/>
            <person name="Solano R."/>
            <person name="Spunde A."/>
            <person name="Suetsugu N."/>
            <person name="Sugano S."/>
            <person name="Sugiyama A."/>
            <person name="Sun R."/>
            <person name="Suzuki Y."/>
            <person name="Takenaka M."/>
            <person name="Takezawa D."/>
            <person name="Tomogane H."/>
            <person name="Tsuzuki M."/>
            <person name="Ueda T."/>
            <person name="Umeda M."/>
            <person name="Ward J.M."/>
            <person name="Watanabe Y."/>
            <person name="Yazaki K."/>
            <person name="Yokoyama R."/>
            <person name="Yoshitake Y."/>
            <person name="Yotsui I."/>
            <person name="Zachgo S."/>
            <person name="Schmutz J."/>
        </authorList>
    </citation>
    <scope>NUCLEOTIDE SEQUENCE [LARGE SCALE GENOMIC DNA]</scope>
    <source>
        <strain evidence="3">Tak-1</strain>
    </source>
</reference>
<dbReference type="EMBL" id="KZ772680">
    <property type="protein sequence ID" value="PTQ47334.1"/>
    <property type="molecule type" value="Genomic_DNA"/>
</dbReference>
<accession>A0A2R6XMK9</accession>
<dbReference type="OrthoDB" id="10297820at2759"/>
<protein>
    <submittedName>
        <fullName evidence="2">Uncharacterized protein</fullName>
    </submittedName>
</protein>
<keyword evidence="3" id="KW-1185">Reference proteome</keyword>
<sequence>MMASNCSRMLDVDEIHDFDHLAEEIVEQLSVQQKSEKAVREEVKNTHRFLQKVPVTVHDWKSKLLDKGKQKVEESANEGRYEGMKRMALAGKSSTFGSKIRTEKKADHGPNWVLVDPSGNACDYSSDDDD</sequence>
<dbReference type="AlphaFoldDB" id="A0A2R6XMK9"/>
<feature type="region of interest" description="Disordered" evidence="1">
    <location>
        <begin position="108"/>
        <end position="130"/>
    </location>
</feature>
<proteinExistence type="predicted"/>
<dbReference type="Proteomes" id="UP000244005">
    <property type="component" value="Unassembled WGS sequence"/>
</dbReference>
<dbReference type="Gramene" id="Mp8g11160.1">
    <property type="protein sequence ID" value="Mp8g11160.1.cds1"/>
    <property type="gene ID" value="Mp8g11160"/>
</dbReference>